<evidence type="ECO:0000313" key="2">
    <source>
        <dbReference type="EMBL" id="PSJ46873.1"/>
    </source>
</evidence>
<feature type="transmembrane region" description="Helical" evidence="1">
    <location>
        <begin position="81"/>
        <end position="101"/>
    </location>
</feature>
<keyword evidence="1" id="KW-1133">Transmembrane helix</keyword>
<evidence type="ECO:0008006" key="4">
    <source>
        <dbReference type="Google" id="ProtNLM"/>
    </source>
</evidence>
<feature type="transmembrane region" description="Helical" evidence="1">
    <location>
        <begin position="41"/>
        <end position="60"/>
    </location>
</feature>
<dbReference type="InterPro" id="IPR046513">
    <property type="entry name" value="DUF6691"/>
</dbReference>
<feature type="transmembrane region" description="Helical" evidence="1">
    <location>
        <begin position="113"/>
        <end position="132"/>
    </location>
</feature>
<dbReference type="Pfam" id="PF20398">
    <property type="entry name" value="DUF6691"/>
    <property type="match status" value="1"/>
</dbReference>
<protein>
    <recommendedName>
        <fullName evidence="4">YeeE/YedE family protein</fullName>
    </recommendedName>
</protein>
<organism evidence="2 3">
    <name type="scientific">Zobellella taiwanensis</name>
    <dbReference type="NCBI Taxonomy" id="347535"/>
    <lineage>
        <taxon>Bacteria</taxon>
        <taxon>Pseudomonadati</taxon>
        <taxon>Pseudomonadota</taxon>
        <taxon>Gammaproteobacteria</taxon>
        <taxon>Aeromonadales</taxon>
        <taxon>Aeromonadaceae</taxon>
        <taxon>Zobellella</taxon>
    </lineage>
</organism>
<reference evidence="2 3" key="1">
    <citation type="submission" date="2018-03" db="EMBL/GenBank/DDBJ databases">
        <title>The draft genome of Zobellella taiwanensis JCM 13381.</title>
        <authorList>
            <person name="Liu L."/>
            <person name="Li L."/>
            <person name="Wang T."/>
            <person name="Zhang X."/>
            <person name="Liang L."/>
        </authorList>
    </citation>
    <scope>NUCLEOTIDE SEQUENCE [LARGE SCALE GENOMIC DNA]</scope>
    <source>
        <strain evidence="2 3">JCM 13381</strain>
    </source>
</reference>
<sequence>MLTLIALLSGALFGLGLVVSGMIDPAKVLGFLNLFGAWDPSLVVVMGGALAVFAPGYFLWRKGHSRCVLGSELPRVPAATIDARLVGGALIFGIGWGLAGICPGPAIGLAGSLQWQAGVFIAAMVAGLWLAGRLQSAGSGKS</sequence>
<keyword evidence="1" id="KW-0812">Transmembrane</keyword>
<dbReference type="Proteomes" id="UP000242181">
    <property type="component" value="Unassembled WGS sequence"/>
</dbReference>
<evidence type="ECO:0000313" key="3">
    <source>
        <dbReference type="Proteomes" id="UP000242181"/>
    </source>
</evidence>
<name>A0A2P7R9K8_9GAMM</name>
<accession>A0A2P7R9K8</accession>
<comment type="caution">
    <text evidence="2">The sequence shown here is derived from an EMBL/GenBank/DDBJ whole genome shotgun (WGS) entry which is preliminary data.</text>
</comment>
<keyword evidence="1" id="KW-0472">Membrane</keyword>
<dbReference type="EMBL" id="PXYH01000003">
    <property type="protein sequence ID" value="PSJ46873.1"/>
    <property type="molecule type" value="Genomic_DNA"/>
</dbReference>
<evidence type="ECO:0000256" key="1">
    <source>
        <dbReference type="SAM" id="Phobius"/>
    </source>
</evidence>
<proteinExistence type="predicted"/>
<dbReference type="OrthoDB" id="9790409at2"/>
<dbReference type="AlphaFoldDB" id="A0A2P7R9K8"/>
<dbReference type="RefSeq" id="WP_106452236.1">
    <property type="nucleotide sequence ID" value="NZ_PXYH01000003.1"/>
</dbReference>
<keyword evidence="3" id="KW-1185">Reference proteome</keyword>
<gene>
    <name evidence="2" type="ORF">C7I36_02910</name>
</gene>